<feature type="domain" description="Phosphoribosylformylglycinamidine synthase linker" evidence="11">
    <location>
        <begin position="207"/>
        <end position="246"/>
    </location>
</feature>
<protein>
    <recommendedName>
        <fullName evidence="8">Phosphoribosylformylglycinamidine synthase subunit PurL</fullName>
        <shortName evidence="8">FGAM synthase</shortName>
        <ecNumber evidence="8">6.3.5.3</ecNumber>
    </recommendedName>
    <alternativeName>
        <fullName evidence="8">Formylglycinamide ribonucleotide amidotransferase subunit II</fullName>
        <shortName evidence="8">FGAR amidotransferase II</shortName>
        <shortName evidence="8">FGAR-AT II</shortName>
    </alternativeName>
    <alternativeName>
        <fullName evidence="8">Glutamine amidotransferase PurL</fullName>
    </alternativeName>
    <alternativeName>
        <fullName evidence="8">Phosphoribosylformylglycinamidine synthase subunit II</fullName>
    </alternativeName>
</protein>
<dbReference type="Proteomes" id="UP000176923">
    <property type="component" value="Unassembled WGS sequence"/>
</dbReference>
<name>A0A1F5ZWQ2_9BACT</name>
<evidence type="ECO:0000256" key="3">
    <source>
        <dbReference type="ARBA" id="ARBA00022723"/>
    </source>
</evidence>
<comment type="function">
    <text evidence="8">Part of the phosphoribosylformylglycinamidine synthase complex involved in the purines biosynthetic pathway. Catalyzes the ATP-dependent conversion of formylglycinamide ribonucleotide (FGAR) and glutamine to yield formylglycinamidine ribonucleotide (FGAM) and glutamate. The FGAM synthase complex is composed of three subunits. PurQ produces an ammonia molecule by converting glutamine to glutamate. PurL transfers the ammonia molecule to FGAR to form FGAM in an ATP-dependent manner. PurS interacts with PurQ and PurL and is thought to assist in the transfer of the ammonia molecule from PurQ to PurL.</text>
</comment>
<dbReference type="GO" id="GO:0004642">
    <property type="term" value="F:phosphoribosylformylglycinamidine synthase activity"/>
    <property type="evidence" value="ECO:0007669"/>
    <property type="project" value="UniProtKB-UniRule"/>
</dbReference>
<sequence length="990" mass="108921">MPFRIEIISTVFDTRTEVRKKNLHKLGFKSIKKISIVDVYTIDKRFKREELQEISDTLINPIVQRASVSEGISPPAFSYALEISFLPGVTDNIANTAKEIITDKMKVSFVPPENVYTSQITFITGDITSEEANKIADSLYNPLIQHASVVSYKTYKKQGGMPALLPVVRLNAAQNAEEVNLNITDSKLKDLGKRGIIDKNGKFQGPLALDFIYMKTIQDHFRKLGRNPTDIELESIAQTWSEHCKHTIFADPIDEVKNGLYKTFIQGATHTIRAKKGKKDFCVSVFHDNSGAIEFDRDYLITHKVETHNSPSALDPFGGAVTGIVGVNRDAIGFGLGAKPVANTYGFCFGNPDDTSFLYRDSALTQPLLSPRRIMDGVVAGVNSGGNCSGIPTPLGFVFFDNRYKGKPLVFVGTVGLIPKKIKGKPIFKKKAQRGDYIVMVGGRVGKDGIHGATFSSEALSSGSPVGAVQIGDPITQKKLSDALVKEARDKRLYTSITDNGAGGLSCSVSEMARESGGAKVELEKVPLKYPGLSPWEIWISESQERMTLSVPKRKWKELSELLKRRGVEASIIGTFTTNGKCIVTYHGKKIMDISMNFLHNGLPPRPMKTTPATIITESDGIKEPKNYAGVLENLLSRFNIAGFSFISEQFDHEVGGGSVTKPLVGKGRVNADAVVFRPLLTSKKGVVISQATYPTYSDTDTYRMTACSIDTAIRNAVTVGANPEYLALLDNFCWSQPDNPEYLYKLKKSGEACYDYAVAYQTPFIAGKDSMYNDFKGFDGKGNRVNISVPPTLLISSLGIIEDIEKSVTPDIKYPGDLIYLLGDTQDELTGSEYYSMLSDSRGGKLLTGNRVPKVDAKKNSHLYRYFYDAIQKDLISSAISVGRGGIAVALAKKSMAGRCGVDVSLKGIADNLRTDTILFSESQGRIILTIDPKNKMKFENVFKNISHFLIGKAREDNKCIIKSNRGETIVNSDCNILLKSYRSTFKDY</sequence>
<comment type="pathway">
    <text evidence="8">Purine metabolism; IMP biosynthesis via de novo pathway; 5-amino-1-(5-phospho-D-ribosyl)imidazole from N(2)-formyl-N(1)-(5-phospho-D-ribosyl)glycinamide: step 1/2.</text>
</comment>
<dbReference type="InterPro" id="IPR036921">
    <property type="entry name" value="PurM-like_N_sf"/>
</dbReference>
<comment type="caution">
    <text evidence="8">Lacks conserved residue(s) required for the propagation of feature annotation.</text>
</comment>
<feature type="binding site" evidence="8">
    <location>
        <position position="330"/>
    </location>
    <ligand>
        <name>Mg(2+)</name>
        <dbReference type="ChEBI" id="CHEBI:18420"/>
        <label>2</label>
    </ligand>
</feature>
<dbReference type="EC" id="6.3.5.3" evidence="8"/>
<organism evidence="12 13">
    <name type="scientific">Candidatus Gottesmanbacteria bacterium RIFCSPHIGHO2_02_FULL_39_11</name>
    <dbReference type="NCBI Taxonomy" id="1798382"/>
    <lineage>
        <taxon>Bacteria</taxon>
        <taxon>Candidatus Gottesmaniibacteriota</taxon>
    </lineage>
</organism>
<feature type="active site" evidence="8">
    <location>
        <position position="243"/>
    </location>
</feature>
<evidence type="ECO:0000256" key="7">
    <source>
        <dbReference type="ARBA" id="ARBA00022842"/>
    </source>
</evidence>
<keyword evidence="7 8" id="KW-0460">Magnesium</keyword>
<dbReference type="Gene3D" id="3.30.1330.10">
    <property type="entry name" value="PurM-like, N-terminal domain"/>
    <property type="match status" value="2"/>
</dbReference>
<feature type="domain" description="PurM-like C-terminal" evidence="10">
    <location>
        <begin position="816"/>
        <end position="960"/>
    </location>
</feature>
<reference evidence="12 13" key="1">
    <citation type="journal article" date="2016" name="Nat. Commun.">
        <title>Thousands of microbial genomes shed light on interconnected biogeochemical processes in an aquifer system.</title>
        <authorList>
            <person name="Anantharaman K."/>
            <person name="Brown C.T."/>
            <person name="Hug L.A."/>
            <person name="Sharon I."/>
            <person name="Castelle C.J."/>
            <person name="Probst A.J."/>
            <person name="Thomas B.C."/>
            <person name="Singh A."/>
            <person name="Wilkins M.J."/>
            <person name="Karaoz U."/>
            <person name="Brodie E.L."/>
            <person name="Williams K.H."/>
            <person name="Hubbard S.S."/>
            <person name="Banfield J.F."/>
        </authorList>
    </citation>
    <scope>NUCLEOTIDE SEQUENCE [LARGE SCALE GENOMIC DNA]</scope>
</reference>
<dbReference type="CDD" id="cd02203">
    <property type="entry name" value="PurL_repeat1"/>
    <property type="match status" value="1"/>
</dbReference>
<feature type="binding site" evidence="8">
    <location>
        <position position="499"/>
    </location>
    <ligand>
        <name>Mg(2+)</name>
        <dbReference type="ChEBI" id="CHEBI:18420"/>
        <label>2</label>
    </ligand>
</feature>
<evidence type="ECO:0000313" key="12">
    <source>
        <dbReference type="EMBL" id="OGG16572.1"/>
    </source>
</evidence>
<dbReference type="PANTHER" id="PTHR43555:SF1">
    <property type="entry name" value="PHOSPHORIBOSYLFORMYLGLYCINAMIDINE SYNTHASE SUBUNIT PURL"/>
    <property type="match status" value="1"/>
</dbReference>
<dbReference type="InterPro" id="IPR010918">
    <property type="entry name" value="PurM-like_C_dom"/>
</dbReference>
<dbReference type="Gene3D" id="3.90.650.10">
    <property type="entry name" value="PurM-like C-terminal domain"/>
    <property type="match status" value="2"/>
</dbReference>
<dbReference type="SUPFAM" id="SSF56042">
    <property type="entry name" value="PurM C-terminal domain-like"/>
    <property type="match status" value="2"/>
</dbReference>
<comment type="caution">
    <text evidence="12">The sequence shown here is derived from an EMBL/GenBank/DDBJ whole genome shotgun (WGS) entry which is preliminary data.</text>
</comment>
<evidence type="ECO:0000256" key="8">
    <source>
        <dbReference type="HAMAP-Rule" id="MF_00420"/>
    </source>
</evidence>
<dbReference type="EMBL" id="MFJL01000011">
    <property type="protein sequence ID" value="OGG16572.1"/>
    <property type="molecule type" value="Genomic_DNA"/>
</dbReference>
<evidence type="ECO:0000256" key="5">
    <source>
        <dbReference type="ARBA" id="ARBA00022755"/>
    </source>
</evidence>
<dbReference type="InterPro" id="IPR010074">
    <property type="entry name" value="PRibForGlyAmidine_synth_PurL"/>
</dbReference>
<feature type="domain" description="PurM-like C-terminal" evidence="10">
    <location>
        <begin position="434"/>
        <end position="586"/>
    </location>
</feature>
<keyword evidence="4 8" id="KW-0547">Nucleotide-binding</keyword>
<keyword evidence="2 8" id="KW-0436">Ligase</keyword>
<dbReference type="Pfam" id="PF00586">
    <property type="entry name" value="AIRS"/>
    <property type="match status" value="2"/>
</dbReference>
<dbReference type="Pfam" id="PF18072">
    <property type="entry name" value="FGAR-AT_linker"/>
    <property type="match status" value="1"/>
</dbReference>
<feature type="binding site" evidence="8">
    <location>
        <position position="470"/>
    </location>
    <ligand>
        <name>substrate</name>
    </ligand>
</feature>
<dbReference type="PANTHER" id="PTHR43555">
    <property type="entry name" value="PHOSPHORIBOSYLFORMYLGLYCINAMIDINE SYNTHASE SUBUNIT PURL"/>
    <property type="match status" value="1"/>
</dbReference>
<dbReference type="Gene3D" id="1.10.8.750">
    <property type="entry name" value="Phosphoribosylformylglycinamidine synthase, linker domain"/>
    <property type="match status" value="1"/>
</dbReference>
<dbReference type="InterPro" id="IPR016188">
    <property type="entry name" value="PurM-like_N"/>
</dbReference>
<keyword evidence="1 8" id="KW-0963">Cytoplasm</keyword>
<evidence type="ECO:0000256" key="6">
    <source>
        <dbReference type="ARBA" id="ARBA00022840"/>
    </source>
</evidence>
<comment type="similarity">
    <text evidence="8">Belongs to the FGAMS family.</text>
</comment>
<dbReference type="InterPro" id="IPR041609">
    <property type="entry name" value="PurL_linker"/>
</dbReference>
<evidence type="ECO:0000313" key="13">
    <source>
        <dbReference type="Proteomes" id="UP000176923"/>
    </source>
</evidence>
<feature type="domain" description="PurM-like N-terminal" evidence="9">
    <location>
        <begin position="673"/>
        <end position="771"/>
    </location>
</feature>
<feature type="binding site" evidence="8">
    <location>
        <position position="304"/>
    </location>
    <ligand>
        <name>ATP</name>
        <dbReference type="ChEBI" id="CHEBI:30616"/>
    </ligand>
</feature>
<feature type="binding site" evidence="8">
    <location>
        <begin position="542"/>
        <end position="544"/>
    </location>
    <ligand>
        <name>substrate</name>
    </ligand>
</feature>
<feature type="binding site" evidence="8">
    <location>
        <position position="768"/>
    </location>
    <ligand>
        <name>ATP</name>
        <dbReference type="ChEBI" id="CHEBI:30616"/>
    </ligand>
</feature>
<keyword evidence="3 8" id="KW-0479">Metal-binding</keyword>
<gene>
    <name evidence="8" type="primary">purL</name>
    <name evidence="12" type="ORF">A3D77_06195</name>
</gene>
<dbReference type="InterPro" id="IPR036676">
    <property type="entry name" value="PurM-like_C_sf"/>
</dbReference>
<dbReference type="AlphaFoldDB" id="A0A1F5ZWQ2"/>
<comment type="subcellular location">
    <subcellularLocation>
        <location evidence="8">Cytoplasm</location>
    </subcellularLocation>
</comment>
<dbReference type="STRING" id="1798382.A3D77_06195"/>
<dbReference type="GO" id="GO:0006189">
    <property type="term" value="P:'de novo' IMP biosynthetic process"/>
    <property type="evidence" value="ECO:0007669"/>
    <property type="project" value="UniProtKB-UniRule"/>
</dbReference>
<feature type="active site" description="Proton acceptor" evidence="8">
    <location>
        <position position="308"/>
    </location>
</feature>
<feature type="binding site" evidence="8">
    <location>
        <position position="306"/>
    </location>
    <ligand>
        <name>Mg(2+)</name>
        <dbReference type="ChEBI" id="CHEBI:18420"/>
        <label>1</label>
    </ligand>
</feature>
<evidence type="ECO:0000256" key="2">
    <source>
        <dbReference type="ARBA" id="ARBA00022598"/>
    </source>
</evidence>
<feature type="domain" description="PurM-like N-terminal" evidence="9">
    <location>
        <begin position="288"/>
        <end position="418"/>
    </location>
</feature>
<feature type="binding site" evidence="8">
    <location>
        <position position="329"/>
    </location>
    <ligand>
        <name>substrate</name>
    </ligand>
</feature>
<dbReference type="Pfam" id="PF02769">
    <property type="entry name" value="AIRS_C"/>
    <property type="match status" value="2"/>
</dbReference>
<evidence type="ECO:0000256" key="4">
    <source>
        <dbReference type="ARBA" id="ARBA00022741"/>
    </source>
</evidence>
<evidence type="ECO:0000259" key="11">
    <source>
        <dbReference type="Pfam" id="PF18072"/>
    </source>
</evidence>
<dbReference type="CDD" id="cd02204">
    <property type="entry name" value="PurL_repeat2"/>
    <property type="match status" value="1"/>
</dbReference>
<evidence type="ECO:0000256" key="1">
    <source>
        <dbReference type="ARBA" id="ARBA00022490"/>
    </source>
</evidence>
<evidence type="ECO:0000259" key="9">
    <source>
        <dbReference type="Pfam" id="PF00586"/>
    </source>
</evidence>
<keyword evidence="5 8" id="KW-0658">Purine biosynthesis</keyword>
<accession>A0A1F5ZWQ2</accession>
<dbReference type="GO" id="GO:0005737">
    <property type="term" value="C:cytoplasm"/>
    <property type="evidence" value="ECO:0007669"/>
    <property type="project" value="UniProtKB-SubCell"/>
</dbReference>
<dbReference type="GO" id="GO:0005524">
    <property type="term" value="F:ATP binding"/>
    <property type="evidence" value="ECO:0007669"/>
    <property type="project" value="UniProtKB-UniRule"/>
</dbReference>
<dbReference type="GO" id="GO:0000287">
    <property type="term" value="F:magnesium ion binding"/>
    <property type="evidence" value="ECO:0007669"/>
    <property type="project" value="UniProtKB-UniRule"/>
</dbReference>
<dbReference type="NCBIfam" id="TIGR01736">
    <property type="entry name" value="FGAM_synth_II"/>
    <property type="match status" value="1"/>
</dbReference>
<dbReference type="HAMAP" id="MF_00420">
    <property type="entry name" value="PurL_2"/>
    <property type="match status" value="1"/>
</dbReference>
<comment type="catalytic activity">
    <reaction evidence="8">
        <text>N(2)-formyl-N(1)-(5-phospho-beta-D-ribosyl)glycinamide + L-glutamine + ATP + H2O = 2-formamido-N(1)-(5-O-phospho-beta-D-ribosyl)acetamidine + L-glutamate + ADP + phosphate + H(+)</text>
        <dbReference type="Rhea" id="RHEA:17129"/>
        <dbReference type="ChEBI" id="CHEBI:15377"/>
        <dbReference type="ChEBI" id="CHEBI:15378"/>
        <dbReference type="ChEBI" id="CHEBI:29985"/>
        <dbReference type="ChEBI" id="CHEBI:30616"/>
        <dbReference type="ChEBI" id="CHEBI:43474"/>
        <dbReference type="ChEBI" id="CHEBI:58359"/>
        <dbReference type="ChEBI" id="CHEBI:147286"/>
        <dbReference type="ChEBI" id="CHEBI:147287"/>
        <dbReference type="ChEBI" id="CHEBI:456216"/>
        <dbReference type="EC" id="6.3.5.3"/>
    </reaction>
</comment>
<feature type="binding site" evidence="8">
    <location>
        <position position="731"/>
    </location>
    <ligand>
        <name>ATP</name>
        <dbReference type="ChEBI" id="CHEBI:30616"/>
    </ligand>
</feature>
<evidence type="ECO:0000259" key="10">
    <source>
        <dbReference type="Pfam" id="PF02769"/>
    </source>
</evidence>
<dbReference type="UniPathway" id="UPA00074">
    <property type="reaction ID" value="UER00128"/>
</dbReference>
<comment type="subunit">
    <text evidence="8">Monomer. Part of the FGAM synthase complex composed of 1 PurL, 1 PurQ and 2 PurS subunits.</text>
</comment>
<keyword evidence="6 8" id="KW-0067">ATP-binding</keyword>
<feature type="binding site" evidence="8">
    <location>
        <position position="771"/>
    </location>
    <ligand>
        <name>substrate</name>
    </ligand>
</feature>
<dbReference type="SUPFAM" id="SSF55326">
    <property type="entry name" value="PurM N-terminal domain-like"/>
    <property type="match status" value="2"/>
</dbReference>
<proteinExistence type="inferred from homology"/>